<dbReference type="Proteomes" id="UP001174677">
    <property type="component" value="Chromosome 7"/>
</dbReference>
<protein>
    <recommendedName>
        <fullName evidence="6">Filament-like plant protein 7</fullName>
    </recommendedName>
</protein>
<feature type="coiled-coil region" evidence="3">
    <location>
        <begin position="178"/>
        <end position="233"/>
    </location>
</feature>
<accession>A0ABQ9MCD2</accession>
<evidence type="ECO:0000256" key="1">
    <source>
        <dbReference type="ARBA" id="ARBA00005921"/>
    </source>
</evidence>
<evidence type="ECO:0000313" key="4">
    <source>
        <dbReference type="EMBL" id="KAJ9177283.1"/>
    </source>
</evidence>
<gene>
    <name evidence="4" type="ORF">P3X46_012518</name>
</gene>
<feature type="coiled-coil region" evidence="3">
    <location>
        <begin position="33"/>
        <end position="60"/>
    </location>
</feature>
<organism evidence="4 5">
    <name type="scientific">Hevea brasiliensis</name>
    <name type="common">Para rubber tree</name>
    <name type="synonym">Siphonia brasiliensis</name>
    <dbReference type="NCBI Taxonomy" id="3981"/>
    <lineage>
        <taxon>Eukaryota</taxon>
        <taxon>Viridiplantae</taxon>
        <taxon>Streptophyta</taxon>
        <taxon>Embryophyta</taxon>
        <taxon>Tracheophyta</taxon>
        <taxon>Spermatophyta</taxon>
        <taxon>Magnoliopsida</taxon>
        <taxon>eudicotyledons</taxon>
        <taxon>Gunneridae</taxon>
        <taxon>Pentapetalae</taxon>
        <taxon>rosids</taxon>
        <taxon>fabids</taxon>
        <taxon>Malpighiales</taxon>
        <taxon>Euphorbiaceae</taxon>
        <taxon>Crotonoideae</taxon>
        <taxon>Micrandreae</taxon>
        <taxon>Hevea</taxon>
    </lineage>
</organism>
<reference evidence="4" key="1">
    <citation type="journal article" date="2023" name="Plant Biotechnol. J.">
        <title>Chromosome-level wild Hevea brasiliensis genome provides new tools for genomic-assisted breeding and valuable loci to elevate rubber yield.</title>
        <authorList>
            <person name="Cheng H."/>
            <person name="Song X."/>
            <person name="Hu Y."/>
            <person name="Wu T."/>
            <person name="Yang Q."/>
            <person name="An Z."/>
            <person name="Feng S."/>
            <person name="Deng Z."/>
            <person name="Wu W."/>
            <person name="Zeng X."/>
            <person name="Tu M."/>
            <person name="Wang X."/>
            <person name="Huang H."/>
        </authorList>
    </citation>
    <scope>NUCLEOTIDE SEQUENCE</scope>
    <source>
        <strain evidence="4">MT/VB/25A 57/8</strain>
    </source>
</reference>
<evidence type="ECO:0000256" key="3">
    <source>
        <dbReference type="SAM" id="Coils"/>
    </source>
</evidence>
<sequence>MDQKTWLWRKKSTEKMIVATDKVNFSPNRNEEIQTLLDNKAELEKDLKSLNDKLSSALSECNAKADLVKKHAKMVEKATTGWEGAEAKTVSLKQELDEAIQQRAAGEERLTHLDAALKECMQQLCFVREEQEQRVHDAVMKVSGEYEKSQMILEEKLSETSKRLAKIGVENAHLSNVLLAKEKLIEDLTKQKAQVEADFNALMIRLESVEKDNASLKYEVRVLEKELEIRNEEREFNRRTADASHKHQLESAKKIAKLESECQRLRLLVRKRLPGPAALAKMKSEVDILGRDSVEMRRRRTYSSPSGLIVDNAVDNSPDTPSKKINFLTEQLCAMEEDNKALKEALNRKANELQISRTMYASTASKLSQVESHLDELSKGQTTLEPSRSGLVPHELSLATVSDVGSDDKVSCAESWACALISELEHFKNGKQRESPAVKTVGDSDINLMDDFVEMEKLAIVSVDKQSGSPHVPSDDANATVSPMEIDLNGNLSQVTDKKIVPILGSGSRASNLVIKSKDGMIAKASDWLQDILKVLLEQTRITQRKPDEILEDVKVALVGISNGSPGERLDTRETSKHLDASNSPQVGGYISWKPTDKSFLMDSSCGINDVDVLLTDGNNQKFQSDLGKSLHNIIEHVQRITLPNYGTSGTLSGKEGNFFPYKNLETSSGYMVRVLQWRTSELTVVLQQFVHACYDLLNGKSDVSRFAQELSNALDWTMNHCFSVQDVSSMRDAIKNQFDWEESRSESEPEVGMSSQFSEVDKLCLFCDLSMVATSNGFHNCFEKDEFQYTVRVENKKLKDELIAIESSKKDLEGRLQSAIDKSESLMNQLQESEKTIASMQKEVITLKMSKTIIENQSENHKLMKEDLDTQLKVAKAELNEARQKFSSLEVELENKNSCCEELEATCLELQLQLESVTKKAIPSHELHQEEKQLRNDWEITAASEKLAECQETIRNLGKQLKALATPSEAAQFDKVISTSNDTNAAPVTILTSTARSTPKDKIMNHRCSLLDQMLAEDNAATKDIKSSKIKESDNYSSAFVSNGVIEPLEKIFILNGAKHQDDDVAISSLAIVPSNKRGGISLWRKLFWRKRNPTAGNHPFH</sequence>
<keyword evidence="5" id="KW-1185">Reference proteome</keyword>
<name>A0ABQ9MCD2_HEVBR</name>
<dbReference type="PANTHER" id="PTHR31580">
    <property type="entry name" value="FILAMENT-LIKE PLANT PROTEIN 4"/>
    <property type="match status" value="1"/>
</dbReference>
<proteinExistence type="inferred from homology"/>
<comment type="similarity">
    <text evidence="1">Belongs to the FPP family.</text>
</comment>
<evidence type="ECO:0000313" key="5">
    <source>
        <dbReference type="Proteomes" id="UP001174677"/>
    </source>
</evidence>
<evidence type="ECO:0008006" key="6">
    <source>
        <dbReference type="Google" id="ProtNLM"/>
    </source>
</evidence>
<keyword evidence="2 3" id="KW-0175">Coiled coil</keyword>
<comment type="caution">
    <text evidence="4">The sequence shown here is derived from an EMBL/GenBank/DDBJ whole genome shotgun (WGS) entry which is preliminary data.</text>
</comment>
<evidence type="ECO:0000256" key="2">
    <source>
        <dbReference type="ARBA" id="ARBA00023054"/>
    </source>
</evidence>
<dbReference type="Pfam" id="PF05911">
    <property type="entry name" value="FPP"/>
    <property type="match status" value="1"/>
</dbReference>
<dbReference type="InterPro" id="IPR008587">
    <property type="entry name" value="FPP_plant"/>
</dbReference>
<dbReference type="EMBL" id="JARPOI010000007">
    <property type="protein sequence ID" value="KAJ9177283.1"/>
    <property type="molecule type" value="Genomic_DNA"/>
</dbReference>
<dbReference type="PANTHER" id="PTHR31580:SF22">
    <property type="entry name" value="FILAMENT-LIKE PLANT PROTEIN 7"/>
    <property type="match status" value="1"/>
</dbReference>
<feature type="coiled-coil region" evidence="3">
    <location>
        <begin position="796"/>
        <end position="961"/>
    </location>
</feature>